<keyword evidence="1" id="KW-0539">Nucleus</keyword>
<dbReference type="Pfam" id="PF10545">
    <property type="entry name" value="MADF_DNA_bdg"/>
    <property type="match status" value="1"/>
</dbReference>
<dbReference type="InterPro" id="IPR006578">
    <property type="entry name" value="MADF-dom"/>
</dbReference>
<organism evidence="3 4">
    <name type="scientific">Sinocyclocheilus rhinocerous</name>
    <dbReference type="NCBI Taxonomy" id="307959"/>
    <lineage>
        <taxon>Eukaryota</taxon>
        <taxon>Metazoa</taxon>
        <taxon>Chordata</taxon>
        <taxon>Craniata</taxon>
        <taxon>Vertebrata</taxon>
        <taxon>Euteleostomi</taxon>
        <taxon>Actinopterygii</taxon>
        <taxon>Neopterygii</taxon>
        <taxon>Teleostei</taxon>
        <taxon>Ostariophysi</taxon>
        <taxon>Cypriniformes</taxon>
        <taxon>Cyprinidae</taxon>
        <taxon>Cyprininae</taxon>
        <taxon>Sinocyclocheilus</taxon>
    </lineage>
</organism>
<comment type="subcellular location">
    <subcellularLocation>
        <location evidence="1">Nucleus</location>
    </subcellularLocation>
</comment>
<evidence type="ECO:0000259" key="2">
    <source>
        <dbReference type="PROSITE" id="PS51031"/>
    </source>
</evidence>
<keyword evidence="4" id="KW-1185">Reference proteome</keyword>
<name>A0A673MW54_9TELE</name>
<reference evidence="3" key="2">
    <citation type="submission" date="2025-09" db="UniProtKB">
        <authorList>
            <consortium name="Ensembl"/>
        </authorList>
    </citation>
    <scope>IDENTIFICATION</scope>
</reference>
<dbReference type="GO" id="GO:0006357">
    <property type="term" value="P:regulation of transcription by RNA polymerase II"/>
    <property type="evidence" value="ECO:0007669"/>
    <property type="project" value="TreeGrafter"/>
</dbReference>
<dbReference type="GO" id="GO:0005634">
    <property type="term" value="C:nucleus"/>
    <property type="evidence" value="ECO:0007669"/>
    <property type="project" value="UniProtKB-SubCell"/>
</dbReference>
<reference evidence="3" key="1">
    <citation type="submission" date="2025-08" db="UniProtKB">
        <authorList>
            <consortium name="Ensembl"/>
        </authorList>
    </citation>
    <scope>IDENTIFICATION</scope>
</reference>
<evidence type="ECO:0000313" key="4">
    <source>
        <dbReference type="Proteomes" id="UP000472270"/>
    </source>
</evidence>
<protein>
    <recommendedName>
        <fullName evidence="2">BESS domain-containing protein</fullName>
    </recommendedName>
</protein>
<dbReference type="InterPro" id="IPR004210">
    <property type="entry name" value="BESS_motif"/>
</dbReference>
<sequence length="172" mass="20273">LIISVLVSPPKKPYRSGSRKYSSITVSSKKVRKKLKNLRDKYIKERRAMKEKKSGSEADSQKVWKFFHIMSFLEPHVRERPASSNMMVNEEEQEVILTLEPVTVRRQQELFFESRVLEKVDEISKQLKDCGDEDELFLMSLVPAFKRLSEIQKSTARIEIMRVLHDIQFKEK</sequence>
<dbReference type="Pfam" id="PF02944">
    <property type="entry name" value="BESS"/>
    <property type="match status" value="1"/>
</dbReference>
<dbReference type="Proteomes" id="UP000472270">
    <property type="component" value="Unassembled WGS sequence"/>
</dbReference>
<evidence type="ECO:0000313" key="3">
    <source>
        <dbReference type="Ensembl" id="ENSSRHP00000092535.1"/>
    </source>
</evidence>
<dbReference type="AlphaFoldDB" id="A0A673MW54"/>
<dbReference type="GO" id="GO:0003677">
    <property type="term" value="F:DNA binding"/>
    <property type="evidence" value="ECO:0007669"/>
    <property type="project" value="InterPro"/>
</dbReference>
<dbReference type="PROSITE" id="PS51031">
    <property type="entry name" value="BESS"/>
    <property type="match status" value="1"/>
</dbReference>
<accession>A0A673MW54</accession>
<dbReference type="InterPro" id="IPR039353">
    <property type="entry name" value="TF_Adf1"/>
</dbReference>
<dbReference type="GO" id="GO:0005667">
    <property type="term" value="C:transcription regulator complex"/>
    <property type="evidence" value="ECO:0007669"/>
    <property type="project" value="TreeGrafter"/>
</dbReference>
<dbReference type="PANTHER" id="PTHR12243">
    <property type="entry name" value="MADF DOMAIN TRANSCRIPTION FACTOR"/>
    <property type="match status" value="1"/>
</dbReference>
<proteinExistence type="predicted"/>
<evidence type="ECO:0000256" key="1">
    <source>
        <dbReference type="PROSITE-ProRule" id="PRU00371"/>
    </source>
</evidence>
<dbReference type="Ensembl" id="ENSSRHT00000095033.1">
    <property type="protein sequence ID" value="ENSSRHP00000092535.1"/>
    <property type="gene ID" value="ENSSRHG00000045656.1"/>
</dbReference>
<feature type="domain" description="BESS" evidence="2">
    <location>
        <begin position="131"/>
        <end position="170"/>
    </location>
</feature>
<dbReference type="PANTHER" id="PTHR12243:SF67">
    <property type="entry name" value="COREPRESSOR OF PANGOLIN, ISOFORM A-RELATED"/>
    <property type="match status" value="1"/>
</dbReference>